<feature type="region of interest" description="Disordered" evidence="1">
    <location>
        <begin position="239"/>
        <end position="265"/>
    </location>
</feature>
<feature type="non-terminal residue" evidence="2">
    <location>
        <position position="1"/>
    </location>
</feature>
<feature type="compositionally biased region" description="Polar residues" evidence="1">
    <location>
        <begin position="56"/>
        <end position="65"/>
    </location>
</feature>
<organism evidence="2 3">
    <name type="scientific">Sesamum alatum</name>
    <dbReference type="NCBI Taxonomy" id="300844"/>
    <lineage>
        <taxon>Eukaryota</taxon>
        <taxon>Viridiplantae</taxon>
        <taxon>Streptophyta</taxon>
        <taxon>Embryophyta</taxon>
        <taxon>Tracheophyta</taxon>
        <taxon>Spermatophyta</taxon>
        <taxon>Magnoliopsida</taxon>
        <taxon>eudicotyledons</taxon>
        <taxon>Gunneridae</taxon>
        <taxon>Pentapetalae</taxon>
        <taxon>asterids</taxon>
        <taxon>lamiids</taxon>
        <taxon>Lamiales</taxon>
        <taxon>Pedaliaceae</taxon>
        <taxon>Sesamum</taxon>
    </lineage>
</organism>
<dbReference type="EMBL" id="JACGWO010000013">
    <property type="protein sequence ID" value="KAK4412396.1"/>
    <property type="molecule type" value="Genomic_DNA"/>
</dbReference>
<feature type="compositionally biased region" description="Basic residues" evidence="1">
    <location>
        <begin position="247"/>
        <end position="265"/>
    </location>
</feature>
<keyword evidence="3" id="KW-1185">Reference proteome</keyword>
<evidence type="ECO:0000256" key="1">
    <source>
        <dbReference type="SAM" id="MobiDB-lite"/>
    </source>
</evidence>
<gene>
    <name evidence="2" type="ORF">Salat_2886500</name>
</gene>
<reference evidence="2" key="1">
    <citation type="submission" date="2020-06" db="EMBL/GenBank/DDBJ databases">
        <authorList>
            <person name="Li T."/>
            <person name="Hu X."/>
            <person name="Zhang T."/>
            <person name="Song X."/>
            <person name="Zhang H."/>
            <person name="Dai N."/>
            <person name="Sheng W."/>
            <person name="Hou X."/>
            <person name="Wei L."/>
        </authorList>
    </citation>
    <scope>NUCLEOTIDE SEQUENCE</scope>
    <source>
        <strain evidence="2">3651</strain>
        <tissue evidence="2">Leaf</tissue>
    </source>
</reference>
<proteinExistence type="predicted"/>
<name>A0AAE1XJ34_9LAMI</name>
<evidence type="ECO:0000313" key="3">
    <source>
        <dbReference type="Proteomes" id="UP001293254"/>
    </source>
</evidence>
<reference evidence="2" key="2">
    <citation type="journal article" date="2024" name="Plant">
        <title>Genomic evolution and insights into agronomic trait innovations of Sesamum species.</title>
        <authorList>
            <person name="Miao H."/>
            <person name="Wang L."/>
            <person name="Qu L."/>
            <person name="Liu H."/>
            <person name="Sun Y."/>
            <person name="Le M."/>
            <person name="Wang Q."/>
            <person name="Wei S."/>
            <person name="Zheng Y."/>
            <person name="Lin W."/>
            <person name="Duan Y."/>
            <person name="Cao H."/>
            <person name="Xiong S."/>
            <person name="Wang X."/>
            <person name="Wei L."/>
            <person name="Li C."/>
            <person name="Ma Q."/>
            <person name="Ju M."/>
            <person name="Zhao R."/>
            <person name="Li G."/>
            <person name="Mu C."/>
            <person name="Tian Q."/>
            <person name="Mei H."/>
            <person name="Zhang T."/>
            <person name="Gao T."/>
            <person name="Zhang H."/>
        </authorList>
    </citation>
    <scope>NUCLEOTIDE SEQUENCE</scope>
    <source>
        <strain evidence="2">3651</strain>
    </source>
</reference>
<feature type="region of interest" description="Disordered" evidence="1">
    <location>
        <begin position="1"/>
        <end position="65"/>
    </location>
</feature>
<dbReference type="AlphaFoldDB" id="A0AAE1XJ34"/>
<feature type="compositionally biased region" description="Low complexity" evidence="1">
    <location>
        <begin position="45"/>
        <end position="55"/>
    </location>
</feature>
<evidence type="ECO:0000313" key="2">
    <source>
        <dbReference type="EMBL" id="KAK4412396.1"/>
    </source>
</evidence>
<comment type="caution">
    <text evidence="2">The sequence shown here is derived from an EMBL/GenBank/DDBJ whole genome shotgun (WGS) entry which is preliminary data.</text>
</comment>
<accession>A0AAE1XJ34</accession>
<dbReference type="Proteomes" id="UP001293254">
    <property type="component" value="Unassembled WGS sequence"/>
</dbReference>
<sequence length="265" mass="29783">RYESRFTDPGEFTPYGPWLHAPPPSRAVSSASFRLGYSGEDSSKESSPIFSKSRSQASNPQRNQGLNIFEPSLGRKEYHGCYLGENLVDREGNSGSSNSNILSKWVLVMRLVTLRLVNPLIPLIIAYSIPNLATELSHRIAHTMLNFTLSYPMKKCPQPHACKPNHNTKPPKFPCTHVPPMHMPNTPLTHIFPLHAQTVPLQLHFLRLTKYTITQPSQAPVFLPKPNVTCTSITSSLHLPPYPSTTHKPKRKYVHKKPSKPKPTQ</sequence>
<protein>
    <submittedName>
        <fullName evidence="2">Uncharacterized protein</fullName>
    </submittedName>
</protein>